<dbReference type="GO" id="GO:0004222">
    <property type="term" value="F:metalloendopeptidase activity"/>
    <property type="evidence" value="ECO:0007669"/>
    <property type="project" value="InterPro"/>
</dbReference>
<evidence type="ECO:0000313" key="2">
    <source>
        <dbReference type="EMBL" id="KAK8766634.1"/>
    </source>
</evidence>
<accession>A0AAQ4DVZ4</accession>
<comment type="caution">
    <text evidence="2">The sequence shown here is derived from an EMBL/GenBank/DDBJ whole genome shotgun (WGS) entry which is preliminary data.</text>
</comment>
<feature type="compositionally biased region" description="Polar residues" evidence="1">
    <location>
        <begin position="172"/>
        <end position="188"/>
    </location>
</feature>
<keyword evidence="3" id="KW-1185">Reference proteome</keyword>
<organism evidence="2 3">
    <name type="scientific">Amblyomma americanum</name>
    <name type="common">Lone star tick</name>
    <dbReference type="NCBI Taxonomy" id="6943"/>
    <lineage>
        <taxon>Eukaryota</taxon>
        <taxon>Metazoa</taxon>
        <taxon>Ecdysozoa</taxon>
        <taxon>Arthropoda</taxon>
        <taxon>Chelicerata</taxon>
        <taxon>Arachnida</taxon>
        <taxon>Acari</taxon>
        <taxon>Parasitiformes</taxon>
        <taxon>Ixodida</taxon>
        <taxon>Ixodoidea</taxon>
        <taxon>Ixodidae</taxon>
        <taxon>Amblyomminae</taxon>
        <taxon>Amblyomma</taxon>
    </lineage>
</organism>
<dbReference type="SUPFAM" id="SSF55486">
    <property type="entry name" value="Metalloproteases ('zincins'), catalytic domain"/>
    <property type="match status" value="1"/>
</dbReference>
<dbReference type="InterPro" id="IPR000718">
    <property type="entry name" value="Peptidase_M13"/>
</dbReference>
<feature type="compositionally biased region" description="Basic and acidic residues" evidence="1">
    <location>
        <begin position="194"/>
        <end position="221"/>
    </location>
</feature>
<feature type="compositionally biased region" description="Basic residues" evidence="1">
    <location>
        <begin position="32"/>
        <end position="50"/>
    </location>
</feature>
<dbReference type="EMBL" id="JARKHS020026157">
    <property type="protein sequence ID" value="KAK8766634.1"/>
    <property type="molecule type" value="Genomic_DNA"/>
</dbReference>
<feature type="compositionally biased region" description="Polar residues" evidence="1">
    <location>
        <begin position="1"/>
        <end position="19"/>
    </location>
</feature>
<dbReference type="AlphaFoldDB" id="A0AAQ4DVZ4"/>
<dbReference type="InterPro" id="IPR042089">
    <property type="entry name" value="Peptidase_M13_dom_2"/>
</dbReference>
<feature type="compositionally biased region" description="Basic and acidic residues" evidence="1">
    <location>
        <begin position="20"/>
        <end position="31"/>
    </location>
</feature>
<evidence type="ECO:0000256" key="1">
    <source>
        <dbReference type="SAM" id="MobiDB-lite"/>
    </source>
</evidence>
<feature type="compositionally biased region" description="Low complexity" evidence="1">
    <location>
        <begin position="54"/>
        <end position="65"/>
    </location>
</feature>
<dbReference type="InterPro" id="IPR024079">
    <property type="entry name" value="MetalloPept_cat_dom_sf"/>
</dbReference>
<reference evidence="2 3" key="1">
    <citation type="journal article" date="2023" name="Arcadia Sci">
        <title>De novo assembly of a long-read Amblyomma americanum tick genome.</title>
        <authorList>
            <person name="Chou S."/>
            <person name="Poskanzer K.E."/>
            <person name="Rollins M."/>
            <person name="Thuy-Boun P.S."/>
        </authorList>
    </citation>
    <scope>NUCLEOTIDE SEQUENCE [LARGE SCALE GENOMIC DNA]</scope>
    <source>
        <strain evidence="2">F_SG_1</strain>
        <tissue evidence="2">Salivary glands</tissue>
    </source>
</reference>
<gene>
    <name evidence="2" type="ORF">V5799_006580</name>
</gene>
<feature type="compositionally biased region" description="Polar residues" evidence="1">
    <location>
        <begin position="73"/>
        <end position="94"/>
    </location>
</feature>
<sequence length="867" mass="93807">MKSGDRASSSDPRQHPSKTSPEDSSQREESVKRRRSKKTCSGKRKSRRKEKAIAQDQTATTNADAVPAIQDITLKSTVEESQTAKRSSKGTRSPSVERKRNGEIKVGRKACPTVTSFSQPSSTDTPYEQNFGPPDNVIMPKRDCTKTMLPVPDGSSHSDKETGLKTLDTAFMLTSSTTRAPSHAQQPLDSEDDDKTRERISEPHGRVTKDFAQEADVRQEARNAAPAEENAPKKEEGLEGGVTSPQARSAVASVSLSECDAARDQPAGTSQKSTHEEQSLRSSSVIAPPLGVSCAGFCAYCAVDAVNNGSPLPRMTPLASKNLIDLENLEKFCETASCRSAVKEMAASADLLSEPCSDLRSFACGRWCALPIRPAASYWLEQRRRFVAAVDTSVLSIRRRAVFTGQPFYYMSAFYASCIGVLGSRKASIADSWTAAGIDVQLWMKASDFKSVLALTLDTAMSVGLTTVYKVVSIDNDTFDVSTGSAIAPADDGGLLRRMLVEEAATELLVDAESLHDKIRHIDDAVRDAIQKVNHTGHYGVFPCADFSGNNSLIWCEFFRRDSSSTYTVNMNSPTAVRAILHALTTAELAAAKVYLMLVPIAPFMLFEHMVRPARKRLSDSARREICVEVTGARVTQAYRLWVKTRVLDYGTDADVLRTVADIRQASKVTFKRFSGVADEREIEWSLGWPDGSAALAARNELAWWGLDKEAVSRHSVGNETFMPFPPVPEYGDDFIANIILLSRRGAFNMSGALAGVALLATNSVDAGNCSRRSPAAVAAGVAGAPGDYVTQLVPDAYYSGVREKLLNYATLGVLVAMEVFDAASSSIGVEAYAGCLADYARARLGVNLSAVGALVPSRRRLFSSGS</sequence>
<dbReference type="Gene3D" id="3.40.390.10">
    <property type="entry name" value="Collagenase (Catalytic Domain)"/>
    <property type="match status" value="1"/>
</dbReference>
<feature type="compositionally biased region" description="Polar residues" evidence="1">
    <location>
        <begin position="113"/>
        <end position="128"/>
    </location>
</feature>
<dbReference type="GO" id="GO:0006508">
    <property type="term" value="P:proteolysis"/>
    <property type="evidence" value="ECO:0007669"/>
    <property type="project" value="InterPro"/>
</dbReference>
<proteinExistence type="predicted"/>
<dbReference type="Gene3D" id="1.10.1380.10">
    <property type="entry name" value="Neutral endopeptidase , domain2"/>
    <property type="match status" value="1"/>
</dbReference>
<feature type="compositionally biased region" description="Polar residues" evidence="1">
    <location>
        <begin position="243"/>
        <end position="256"/>
    </location>
</feature>
<feature type="compositionally biased region" description="Basic and acidic residues" evidence="1">
    <location>
        <begin position="95"/>
        <end position="106"/>
    </location>
</feature>
<name>A0AAQ4DVZ4_AMBAM</name>
<evidence type="ECO:0000313" key="3">
    <source>
        <dbReference type="Proteomes" id="UP001321473"/>
    </source>
</evidence>
<dbReference type="PROSITE" id="PS51885">
    <property type="entry name" value="NEPRILYSIN"/>
    <property type="match status" value="1"/>
</dbReference>
<feature type="region of interest" description="Disordered" evidence="1">
    <location>
        <begin position="1"/>
        <end position="282"/>
    </location>
</feature>
<dbReference type="Proteomes" id="UP001321473">
    <property type="component" value="Unassembled WGS sequence"/>
</dbReference>
<protein>
    <submittedName>
        <fullName evidence="2">Uncharacterized protein</fullName>
    </submittedName>
</protein>